<sequence length="82" mass="9306">MGVVKLEEKQGVPPQSISLNPASQRNQRDTYFTLTERTIDTPGSYVRSRLDRFFPHSGREALDPELHLGTYTKSYSNSVCCK</sequence>
<organism evidence="2 3">
    <name type="scientific">Elysia crispata</name>
    <name type="common">lettuce slug</name>
    <dbReference type="NCBI Taxonomy" id="231223"/>
    <lineage>
        <taxon>Eukaryota</taxon>
        <taxon>Metazoa</taxon>
        <taxon>Spiralia</taxon>
        <taxon>Lophotrochozoa</taxon>
        <taxon>Mollusca</taxon>
        <taxon>Gastropoda</taxon>
        <taxon>Heterobranchia</taxon>
        <taxon>Euthyneura</taxon>
        <taxon>Panpulmonata</taxon>
        <taxon>Sacoglossa</taxon>
        <taxon>Placobranchoidea</taxon>
        <taxon>Plakobranchidae</taxon>
        <taxon>Elysia</taxon>
    </lineage>
</organism>
<dbReference type="AlphaFoldDB" id="A0AAE0Z0Y5"/>
<evidence type="ECO:0000256" key="1">
    <source>
        <dbReference type="SAM" id="MobiDB-lite"/>
    </source>
</evidence>
<proteinExistence type="predicted"/>
<name>A0AAE0Z0Y5_9GAST</name>
<evidence type="ECO:0000313" key="3">
    <source>
        <dbReference type="Proteomes" id="UP001283361"/>
    </source>
</evidence>
<evidence type="ECO:0000313" key="2">
    <source>
        <dbReference type="EMBL" id="KAK3760824.1"/>
    </source>
</evidence>
<keyword evidence="3" id="KW-1185">Reference proteome</keyword>
<comment type="caution">
    <text evidence="2">The sequence shown here is derived from an EMBL/GenBank/DDBJ whole genome shotgun (WGS) entry which is preliminary data.</text>
</comment>
<dbReference type="EMBL" id="JAWDGP010004939">
    <property type="protein sequence ID" value="KAK3760824.1"/>
    <property type="molecule type" value="Genomic_DNA"/>
</dbReference>
<dbReference type="Proteomes" id="UP001283361">
    <property type="component" value="Unassembled WGS sequence"/>
</dbReference>
<gene>
    <name evidence="2" type="ORF">RRG08_034667</name>
</gene>
<feature type="compositionally biased region" description="Basic and acidic residues" evidence="1">
    <location>
        <begin position="1"/>
        <end position="10"/>
    </location>
</feature>
<feature type="compositionally biased region" description="Polar residues" evidence="1">
    <location>
        <begin position="13"/>
        <end position="25"/>
    </location>
</feature>
<feature type="region of interest" description="Disordered" evidence="1">
    <location>
        <begin position="1"/>
        <end position="25"/>
    </location>
</feature>
<protein>
    <submittedName>
        <fullName evidence="2">Uncharacterized protein</fullName>
    </submittedName>
</protein>
<reference evidence="2" key="1">
    <citation type="journal article" date="2023" name="G3 (Bethesda)">
        <title>A reference genome for the long-term kleptoplast-retaining sea slug Elysia crispata morphotype clarki.</title>
        <authorList>
            <person name="Eastman K.E."/>
            <person name="Pendleton A.L."/>
            <person name="Shaikh M.A."/>
            <person name="Suttiyut T."/>
            <person name="Ogas R."/>
            <person name="Tomko P."/>
            <person name="Gavelis G."/>
            <person name="Widhalm J.R."/>
            <person name="Wisecaver J.H."/>
        </authorList>
    </citation>
    <scope>NUCLEOTIDE SEQUENCE</scope>
    <source>
        <strain evidence="2">ECLA1</strain>
    </source>
</reference>
<accession>A0AAE0Z0Y5</accession>